<reference evidence="1 2" key="1">
    <citation type="journal article" date="2014" name="ISME J.">
        <title>Candidatus Competibacter-lineage genomes retrieved from metagenomes reveal functional metabolic diversity.</title>
        <authorList>
            <person name="McIlroy S.J."/>
            <person name="Albertsen M."/>
            <person name="Andresen E.K."/>
            <person name="Saunders A.M."/>
            <person name="Kristiansen R."/>
            <person name="Stokholm-Bjerregaard M."/>
            <person name="Nielsen K.L."/>
            <person name="Nielsen P.H."/>
        </authorList>
    </citation>
    <scope>NUCLEOTIDE SEQUENCE [LARGE SCALE GENOMIC DNA]</scope>
    <source>
        <strain evidence="1 2">Run_B_J11</strain>
    </source>
</reference>
<evidence type="ECO:0000313" key="2">
    <source>
        <dbReference type="Proteomes" id="UP000019184"/>
    </source>
</evidence>
<dbReference type="EMBL" id="CBTK010000308">
    <property type="protein sequence ID" value="CDH47678.1"/>
    <property type="molecule type" value="Genomic_DNA"/>
</dbReference>
<protein>
    <submittedName>
        <fullName evidence="1">Uncharacterized protein</fullName>
    </submittedName>
</protein>
<name>A0A7U7GGF4_9GAMM</name>
<keyword evidence="2" id="KW-1185">Reference proteome</keyword>
<proteinExistence type="predicted"/>
<accession>A0A7U7GGF4</accession>
<gene>
    <name evidence="1" type="ORF">BN874_890008</name>
</gene>
<comment type="caution">
    <text evidence="1">The sequence shown here is derived from an EMBL/GenBank/DDBJ whole genome shotgun (WGS) entry which is preliminary data.</text>
</comment>
<sequence>MTKGYLPLSPQVPLRMTVECRRMQQQFLPWVLFWATGLDPFDLRPQARGHAIEFFDVLLPTGRVNNGRIFAVELTAFKSCA</sequence>
<organism evidence="1 2">
    <name type="scientific">Candidatus Contendobacter odensis Run_B_J11</name>
    <dbReference type="NCBI Taxonomy" id="1400861"/>
    <lineage>
        <taxon>Bacteria</taxon>
        <taxon>Pseudomonadati</taxon>
        <taxon>Pseudomonadota</taxon>
        <taxon>Gammaproteobacteria</taxon>
        <taxon>Candidatus Competibacteraceae</taxon>
        <taxon>Candidatus Contendibacter</taxon>
    </lineage>
</organism>
<evidence type="ECO:0000313" key="1">
    <source>
        <dbReference type="EMBL" id="CDH47678.1"/>
    </source>
</evidence>
<dbReference type="AlphaFoldDB" id="A0A7U7GGF4"/>
<dbReference type="Proteomes" id="UP000019184">
    <property type="component" value="Unassembled WGS sequence"/>
</dbReference>